<feature type="compositionally biased region" description="Basic and acidic residues" evidence="1">
    <location>
        <begin position="2969"/>
        <end position="2980"/>
    </location>
</feature>
<feature type="compositionally biased region" description="Basic and acidic residues" evidence="1">
    <location>
        <begin position="3332"/>
        <end position="3351"/>
    </location>
</feature>
<evidence type="ECO:0000313" key="5">
    <source>
        <dbReference type="RefSeq" id="XP_055896481.1"/>
    </source>
</evidence>
<feature type="compositionally biased region" description="Low complexity" evidence="1">
    <location>
        <begin position="2926"/>
        <end position="2936"/>
    </location>
</feature>
<protein>
    <submittedName>
        <fullName evidence="3 4">Mucin-2-like isoform X1</fullName>
    </submittedName>
</protein>
<feature type="region of interest" description="Disordered" evidence="1">
    <location>
        <begin position="2296"/>
        <end position="2315"/>
    </location>
</feature>
<feature type="compositionally biased region" description="Polar residues" evidence="1">
    <location>
        <begin position="3317"/>
        <end position="3330"/>
    </location>
</feature>
<feature type="region of interest" description="Disordered" evidence="1">
    <location>
        <begin position="3199"/>
        <end position="3221"/>
    </location>
</feature>
<feature type="compositionally biased region" description="Polar residues" evidence="1">
    <location>
        <begin position="2786"/>
        <end position="2797"/>
    </location>
</feature>
<dbReference type="RefSeq" id="XP_055896480.1">
    <property type="nucleotide sequence ID" value="XM_056040505.1"/>
</dbReference>
<gene>
    <name evidence="3 4 5 6" type="primary">LOC106071262</name>
</gene>
<feature type="compositionally biased region" description="Polar residues" evidence="1">
    <location>
        <begin position="2744"/>
        <end position="2770"/>
    </location>
</feature>
<accession>A0A9W3BAK4</accession>
<evidence type="ECO:0000313" key="3">
    <source>
        <dbReference type="RefSeq" id="XP_055896479.1"/>
    </source>
</evidence>
<reference evidence="3 4" key="1">
    <citation type="submission" date="2025-04" db="UniProtKB">
        <authorList>
            <consortium name="RefSeq"/>
        </authorList>
    </citation>
    <scope>IDENTIFICATION</scope>
</reference>
<feature type="region of interest" description="Disordered" evidence="1">
    <location>
        <begin position="3587"/>
        <end position="3617"/>
    </location>
</feature>
<feature type="compositionally biased region" description="Low complexity" evidence="1">
    <location>
        <begin position="3547"/>
        <end position="3565"/>
    </location>
</feature>
<feature type="compositionally biased region" description="Polar residues" evidence="1">
    <location>
        <begin position="3199"/>
        <end position="3215"/>
    </location>
</feature>
<evidence type="ECO:0000313" key="6">
    <source>
        <dbReference type="RefSeq" id="XP_055896482.1"/>
    </source>
</evidence>
<evidence type="ECO:0000313" key="2">
    <source>
        <dbReference type="Proteomes" id="UP001165740"/>
    </source>
</evidence>
<sequence>MDVKMKSHLTAVRKSTRTIKKTQRVLESADSSLDDLLDNPPKKPRTSSKPRRRNIDYCKDGTPFKCSLCESSYINTSAAKAKKRMEKFPIERERNGTTMLLCVKCSMAITLLDCKKPSAEEREKFEEEGKQFADSWVKLLNEPEACRLYCSLYSSSKCGCIQSYVNGTLALTRKRKNSHSISESGQSDASETVSVNTEPSEQSEPSDRMKYLVSLLKQSQAIKEKLQKKRSFTDEEVNSLNKSLDQFVLSNRVKLMNLGICERGCQRVLCYSNNFLRKKTASYSQARLQKTKLATRLANCIDLQELHKIKCCEKECCLVTANSLDKLKEWREQSQVSQNDMWKVIAEMFGSKCTGSQTGHCAKFIKMVTGCCNTTIQKVYFNILLAKGDTRKPEHGMKHHWKRQRKNSTKSCEEVLHSSSKGLAKKMKIIRISKDKQQSVTFALTESTHLKPDVTLTESTHLKPVNVTLTEPPQSVAFVETKQAVMSTVNNVQLPIEAMPTAAAPVCGQISAISSEGSPGNQLTMTSLPVAQQVSSMSCLSATATTESSSQPVDIEQTLKKAIPQLCGNLEDVNSTIKLLELVTGLVEIQRQKDSQQLPQQSLTGLVGRVQTGDSSSAALTTSGQLHIQSKVPQPVPAKSGSTMAHSTFLKKTETVTLVSSPSSRASFTDPMCTTSMSLRQIHSSAGPPVPATSLGSLITTTINSSQLEPAPVSSLDMTHLQAVTINPAPSQLLGTGNYVQILANNMSQLTSGQQRLVSGKPPPGTTSFILTGQLKPDSYENKDNSAFSSQTSLATLLTSSNPITQTIATCTETQALESNQFLNSSSHSVTSHNAQPSTSFETGFTVLKPPTSDNIVSSDSITQSMSHPPSQQFSLISSNRESNSTAVPGSSSVQHKYTSSIVCGTTSGNLSTNVLDLRDSVNYSSSIIFCDRPVLQPDKSFKPVSNVNVVHSQAKRAILFSDDTSNKDQTNMTYNTVNAPQNSNTINHKSHAVPDSNLSQSPISLTSHLVYNQELQEILAEQRLKTSSGLSLTSSLQSNMPSNIPIETPSSCGSGSSVFDALVDSPLKDSSHQVFPMAQPSTKGSLLCEMLLRTGSLPGLSVSDSHSSPLPISTTSTASESQRLLNFRTIAVSNTNSQNAVNECFIPCSSQRTTENAPTPGQLNGSQVGIPNDLVNQPSLKMNRMYKTRDPPQVGIVNPYISSTLDSVSNQSSLINTLIASGSTVVNEVDDQRRGDQSVVLSNNQARHTQQFLNHQPLRTNSVSQAEPISLQAMLEGVHATVPSVTGLFDRQSSSTVSEPKLNVTATAPPEQPVNPVSNDIPNVQSHVMNTASSNSDLSQTILIPVSAAGQHSGPLMYSAILCPSNGPIKLVPVMLASDQSMPVFAPSAQPIEEVAVMGAQSHSHQTSNLATATNINPAPRVAMQTSLPSNLSQQFLLSQGNDHQSSSSAVTLSLNNNLHLYLSQSDVLKAQVMPNTSATQMIPRTQTVQLMPHTQAVSAHSNSEQAILPSGNLASLALPWQSLGTVHESSRESKSSVTYMSGPESQLGTELTEQSTISTGLQIPKQKWSSGSASFSTLSLGSSSEEESKVFTNSTSLPETLNQIMNSSTFSLIHAPQVVMNAELTPHESQPIIHNGKWSLSKPEMGRFSEDTQDAYLTQNVQLHSLRSDVPKFSTNKGANVSESQTVLPISVQNSSSLLQNTTSVVLDSNSGNFLISGNQQRFLGLKSESTVSQTSSALPSQNCTFLLVPDQPNYPTYQIAMNPGDLLTSNGDKCFQNILSGSLQSQTFAQQTTSQSPKTLLEPSAAFLPLRTHGLETKVRSREDTIQPDFYNKSTITPPSTVSHAEVQSKESGKSSHLPLLLKRPRRTSHISESQLSLQPNVEAKSTDESRFKCTNMFSKGSTTSQQSTDSMSRAKEPNFVKSHSTSVNPVSEVASLYQQNPAIQTGQTISSNTISLPNLTNKPGDVTTIRNREIIDLTLDSPPRTPPSMHSTSVVQADTQQHQLCDTLQKPAPNVAVNNQLCDPSHGNGGMNTGTALLSHNILPQILHLSQASQDDAKEFAQELVNVQFVVIAQPNKLPVTFSTGAGTCASQGLSDKALADLISSFASQASASTSMVLQSQAQTSSSANKEMNLELTDFKSKEKEQQTLLPESSTYDLNSQLTIQPSRSVSQTEWSGGLTTAVTNSSTFKPSSSGLSLSFSTTQPISPSMKSPSVPIPCPSKPQLASVVMFTRATNTPSGAVGPPNITVMSPSRLRLEPSTILSAVVTTSQLSVTTSSLVTSTVTTPRAQVSISRSSTGEQAKQAFDSSPHSFARSLPLKISTHSEQTSNIRTADLSSVPPLAKRALPATKNMPAPKPKKNTVLELLKNKELARVASGAVTTSASLSVAVNQHTNVSSSTATNPSAVPFLFKNGPLLINQSSSQAPSLTSNSNIANITLLPANIKTALEPHQLVIRPNALHEAKIAPLGIQIISQVPIQQQTSGCSEGSVLPKLAITPQLQISAAQTANVSKPLLSSESKLKIISQPRSSLSLLAKPIVSGEKHFTLINSKQSNETSIQKSFVRSDSSGIDHNLIAGPIIPSTSVLQFQKPKLNTSFSSSDAVHSMATSNATFKLKLPSQHVNSNVKQFSERKTLLCTQQDSSPNAILLSSQPTKAQQLSEPQLCKFSFAQPVLTASNPMLSNMLFSNQATLPSPRLPDSSHHVPDGSDHYDQKSHKVNVVNAQPTIARMLRANGPLATPQPTTDMPSGTQSSKLTSNFSPFSKNMSSSTAHQHASSHNSMAGESSKSSFIQSHTKHEKDHFKNGRIDKIINDIYNRDEDGEETLHLEDNQAYFKNSNSATLQLTNMQTSMVQETANMSSNEMIGDLELRQINPNMIEKQTPSLSANASQTWKSPKKVKVRKLIPKINKKCVQFSDQLTKPSTLSSSDYSHSTLDKQSQSSSVYPKSFSSLERDLIHNSPSHHQAHQEKNPSESRLQELLSHDNQQADSASQPRPSLAGHQNVYNDKANQVRSHLVPERCSGYENYLHVFKQHSSEPTEKIAVNTASSLPLTTDVSVLSKSSMQNSSSPSSSDRDQQLPQKVYVMPQDQHQSLDQTQFVHSSFNILSDKGYFKLNNTRKAAALNASNPCLMEDNIMKNVRSFEGNATLTLQPNCWTKRSENVQFLSDPHPVQQVSSLPAEENVLAHSYQLAQQMSQGSASFSKDNNPSIETDSPEGLTKPEYAHQFKAERPAYFHRKVEHHRVPSSPSELLHLPSNIFSDSFVEGHLMEPIVAESSMVLQSISTVNKDISEKKHENKQLRKKIAKIKQKLQKSVSDSNQMASSTGDVLNEKKLPPDVHYQQKGESLKKQPPAGNVNVKQSPEYSRHLQIRGKDHVHAFQGGVPLESETLFSEDSFAGGFTLESKASHFFDRQESPELCMKDKDPLVSSSSLSRPSSQLEMELVQYDAHARQRYPSSENKSTPFRGIMESDSLLPLTERHRNPSYSQRSSDLDLFNDITYRQRNPSSSSMKSPYADFDFFSTEFGIRSRHPSTSYMTESFTAIRSRNPSGSSNRRSRPGSSSSDRDFTAIDDWVVAFNDIARTRSRNSSGESLEPTVEPMDHHTMQLYGPQGKH</sequence>
<feature type="compositionally biased region" description="Low complexity" evidence="1">
    <location>
        <begin position="2771"/>
        <end position="2784"/>
    </location>
</feature>
<feature type="region of interest" description="Disordered" evidence="1">
    <location>
        <begin position="1825"/>
        <end position="1918"/>
    </location>
</feature>
<feature type="compositionally biased region" description="Polar residues" evidence="1">
    <location>
        <begin position="1835"/>
        <end position="1846"/>
    </location>
</feature>
<evidence type="ECO:0000313" key="4">
    <source>
        <dbReference type="RefSeq" id="XP_055896480.1"/>
    </source>
</evidence>
<feature type="compositionally biased region" description="Basic residues" evidence="1">
    <location>
        <begin position="42"/>
        <end position="52"/>
    </location>
</feature>
<proteinExistence type="predicted"/>
<feature type="compositionally biased region" description="Polar residues" evidence="1">
    <location>
        <begin position="1537"/>
        <end position="1560"/>
    </location>
</feature>
<dbReference type="RefSeq" id="XP_055896482.1">
    <property type="nucleotide sequence ID" value="XM_056040507.1"/>
</dbReference>
<feature type="region of interest" description="Disordered" evidence="1">
    <location>
        <begin position="2696"/>
        <end position="2719"/>
    </location>
</feature>
<dbReference type="RefSeq" id="XP_055896481.1">
    <property type="nucleotide sequence ID" value="XM_056040506.1"/>
</dbReference>
<dbReference type="OrthoDB" id="10068017at2759"/>
<feature type="region of interest" description="Disordered" evidence="1">
    <location>
        <begin position="856"/>
        <end position="892"/>
    </location>
</feature>
<feature type="region of interest" description="Disordered" evidence="1">
    <location>
        <begin position="2924"/>
        <end position="2951"/>
    </location>
</feature>
<feature type="region of interest" description="Disordered" evidence="1">
    <location>
        <begin position="2739"/>
        <end position="2803"/>
    </location>
</feature>
<feature type="compositionally biased region" description="Polar residues" evidence="1">
    <location>
        <begin position="179"/>
        <end position="203"/>
    </location>
</feature>
<feature type="region of interest" description="Disordered" evidence="1">
    <location>
        <begin position="3538"/>
        <end position="3569"/>
    </location>
</feature>
<dbReference type="GeneID" id="106071262"/>
<feature type="region of interest" description="Disordered" evidence="1">
    <location>
        <begin position="614"/>
        <end position="644"/>
    </location>
</feature>
<feature type="region of interest" description="Disordered" evidence="1">
    <location>
        <begin position="392"/>
        <end position="411"/>
    </location>
</feature>
<name>A0A9W3BAK4_BIOGL</name>
<keyword evidence="2" id="KW-1185">Reference proteome</keyword>
<feature type="region of interest" description="Disordered" evidence="1">
    <location>
        <begin position="3313"/>
        <end position="3368"/>
    </location>
</feature>
<evidence type="ECO:0000256" key="1">
    <source>
        <dbReference type="SAM" id="MobiDB-lite"/>
    </source>
</evidence>
<feature type="compositionally biased region" description="Polar residues" evidence="1">
    <location>
        <begin position="614"/>
        <end position="632"/>
    </location>
</feature>
<organism evidence="2 4">
    <name type="scientific">Biomphalaria glabrata</name>
    <name type="common">Bloodfluke planorb</name>
    <name type="synonym">Freshwater snail</name>
    <dbReference type="NCBI Taxonomy" id="6526"/>
    <lineage>
        <taxon>Eukaryota</taxon>
        <taxon>Metazoa</taxon>
        <taxon>Spiralia</taxon>
        <taxon>Lophotrochozoa</taxon>
        <taxon>Mollusca</taxon>
        <taxon>Gastropoda</taxon>
        <taxon>Heterobranchia</taxon>
        <taxon>Euthyneura</taxon>
        <taxon>Panpulmonata</taxon>
        <taxon>Hygrophila</taxon>
        <taxon>Lymnaeoidea</taxon>
        <taxon>Planorbidae</taxon>
        <taxon>Biomphalaria</taxon>
    </lineage>
</organism>
<feature type="compositionally biased region" description="Polar residues" evidence="1">
    <location>
        <begin position="2940"/>
        <end position="2951"/>
    </location>
</feature>
<feature type="compositionally biased region" description="Basic residues" evidence="1">
    <location>
        <begin position="397"/>
        <end position="408"/>
    </location>
</feature>
<dbReference type="Proteomes" id="UP001165740">
    <property type="component" value="Chromosome 9"/>
</dbReference>
<feature type="compositionally biased region" description="Basic and acidic residues" evidence="1">
    <location>
        <begin position="2703"/>
        <end position="2719"/>
    </location>
</feature>
<dbReference type="RefSeq" id="XP_055896479.1">
    <property type="nucleotide sequence ID" value="XM_056040504.1"/>
</dbReference>
<feature type="region of interest" description="Disordered" evidence="1">
    <location>
        <begin position="2963"/>
        <end position="3005"/>
    </location>
</feature>
<feature type="compositionally biased region" description="Polar residues" evidence="1">
    <location>
        <begin position="1874"/>
        <end position="1883"/>
    </location>
</feature>
<feature type="region of interest" description="Disordered" evidence="1">
    <location>
        <begin position="1531"/>
        <end position="1560"/>
    </location>
</feature>
<feature type="compositionally biased region" description="Polar residues" evidence="1">
    <location>
        <begin position="2986"/>
        <end position="2998"/>
    </location>
</feature>
<feature type="region of interest" description="Disordered" evidence="1">
    <location>
        <begin position="23"/>
        <end position="54"/>
    </location>
</feature>
<feature type="region of interest" description="Disordered" evidence="1">
    <location>
        <begin position="178"/>
        <end position="207"/>
    </location>
</feature>